<sequence>MSWETIGKPQEETCWLLRRFLRASKLSIAGLDVCIALFGPVRLAMKNMLEAANWSKVTSTLFITIPGKSFDT</sequence>
<name>A0ABD2Z883_9GENT</name>
<dbReference type="AlphaFoldDB" id="A0ABD2Z883"/>
<comment type="caution">
    <text evidence="1">The sequence shown here is derived from an EMBL/GenBank/DDBJ whole genome shotgun (WGS) entry which is preliminary data.</text>
</comment>
<evidence type="ECO:0000313" key="1">
    <source>
        <dbReference type="EMBL" id="KAL3515064.1"/>
    </source>
</evidence>
<keyword evidence="2" id="KW-1185">Reference proteome</keyword>
<dbReference type="Proteomes" id="UP001630127">
    <property type="component" value="Unassembled WGS sequence"/>
</dbReference>
<protein>
    <submittedName>
        <fullName evidence="1">Uncharacterized protein</fullName>
    </submittedName>
</protein>
<proteinExistence type="predicted"/>
<organism evidence="1 2">
    <name type="scientific">Cinchona calisaya</name>
    <dbReference type="NCBI Taxonomy" id="153742"/>
    <lineage>
        <taxon>Eukaryota</taxon>
        <taxon>Viridiplantae</taxon>
        <taxon>Streptophyta</taxon>
        <taxon>Embryophyta</taxon>
        <taxon>Tracheophyta</taxon>
        <taxon>Spermatophyta</taxon>
        <taxon>Magnoliopsida</taxon>
        <taxon>eudicotyledons</taxon>
        <taxon>Gunneridae</taxon>
        <taxon>Pentapetalae</taxon>
        <taxon>asterids</taxon>
        <taxon>lamiids</taxon>
        <taxon>Gentianales</taxon>
        <taxon>Rubiaceae</taxon>
        <taxon>Cinchonoideae</taxon>
        <taxon>Cinchoneae</taxon>
        <taxon>Cinchona</taxon>
    </lineage>
</organism>
<dbReference type="EMBL" id="JBJUIK010000010">
    <property type="protein sequence ID" value="KAL3515064.1"/>
    <property type="molecule type" value="Genomic_DNA"/>
</dbReference>
<gene>
    <name evidence="1" type="ORF">ACH5RR_021966</name>
</gene>
<accession>A0ABD2Z883</accession>
<reference evidence="1 2" key="1">
    <citation type="submission" date="2024-11" db="EMBL/GenBank/DDBJ databases">
        <title>A near-complete genome assembly of Cinchona calisaya.</title>
        <authorList>
            <person name="Lian D.C."/>
            <person name="Zhao X.W."/>
            <person name="Wei L."/>
        </authorList>
    </citation>
    <scope>NUCLEOTIDE SEQUENCE [LARGE SCALE GENOMIC DNA]</scope>
    <source>
        <tissue evidence="1">Nenye</tissue>
    </source>
</reference>
<evidence type="ECO:0000313" key="2">
    <source>
        <dbReference type="Proteomes" id="UP001630127"/>
    </source>
</evidence>